<gene>
    <name evidence="1" type="ORF">H9660_02160</name>
</gene>
<evidence type="ECO:0000313" key="2">
    <source>
        <dbReference type="Proteomes" id="UP000640335"/>
    </source>
</evidence>
<sequence>MREGQLLKLDDRFKEVREKLKDDKFLNGRGTGNDLSFYVFDYNPKDEIKVRYYKDLIIKDFNRADDNYIKEYDLYKMFIQFLNEQDIFEQIMDMEKTDDKDYIFRAITSFISQEMYVNKIKEDFDSYKVIFITGVGKIYPFMRSHNILNRLHSVLGKKPLVMFYPGEYTGQDLTLFNKFMDDNYYRAFPITD</sequence>
<dbReference type="Pfam" id="PF08747">
    <property type="entry name" value="BrxB"/>
    <property type="match status" value="1"/>
</dbReference>
<reference evidence="1 2" key="1">
    <citation type="submission" date="2020-08" db="EMBL/GenBank/DDBJ databases">
        <title>A Genomic Blueprint of the Chicken Gut Microbiome.</title>
        <authorList>
            <person name="Gilroy R."/>
            <person name="Ravi A."/>
            <person name="Getino M."/>
            <person name="Pursley I."/>
            <person name="Horton D.L."/>
            <person name="Alikhan N.-F."/>
            <person name="Baker D."/>
            <person name="Gharbi K."/>
            <person name="Hall N."/>
            <person name="Watson M."/>
            <person name="Adriaenssens E.M."/>
            <person name="Foster-Nyarko E."/>
            <person name="Jarju S."/>
            <person name="Secka A."/>
            <person name="Antonio M."/>
            <person name="Oren A."/>
            <person name="Chaudhuri R."/>
            <person name="La Ragione R.M."/>
            <person name="Hildebrand F."/>
            <person name="Pallen M.J."/>
        </authorList>
    </citation>
    <scope>NUCLEOTIDE SEQUENCE [LARGE SCALE GENOMIC DNA]</scope>
    <source>
        <strain evidence="1 2">Sa3CUN1</strain>
    </source>
</reference>
<dbReference type="EMBL" id="JACSQZ010000005">
    <property type="protein sequence ID" value="MBD7913942.1"/>
    <property type="molecule type" value="Genomic_DNA"/>
</dbReference>
<accession>A0ABR8Q0L1</accession>
<protein>
    <submittedName>
        <fullName evidence="1">DUF1788 domain-containing protein</fullName>
    </submittedName>
</protein>
<keyword evidence="2" id="KW-1185">Reference proteome</keyword>
<comment type="caution">
    <text evidence="1">The sequence shown here is derived from an EMBL/GenBank/DDBJ whole genome shotgun (WGS) entry which is preliminary data.</text>
</comment>
<proteinExistence type="predicted"/>
<dbReference type="Proteomes" id="UP000640335">
    <property type="component" value="Unassembled WGS sequence"/>
</dbReference>
<dbReference type="InterPro" id="IPR014858">
    <property type="entry name" value="BrxB"/>
</dbReference>
<name>A0ABR8Q0L1_9CLOT</name>
<evidence type="ECO:0000313" key="1">
    <source>
        <dbReference type="EMBL" id="MBD7913942.1"/>
    </source>
</evidence>
<organism evidence="1 2">
    <name type="scientific">Clostridium gallinarum</name>
    <dbReference type="NCBI Taxonomy" id="2762246"/>
    <lineage>
        <taxon>Bacteria</taxon>
        <taxon>Bacillati</taxon>
        <taxon>Bacillota</taxon>
        <taxon>Clostridia</taxon>
        <taxon>Eubacteriales</taxon>
        <taxon>Clostridiaceae</taxon>
        <taxon>Clostridium</taxon>
    </lineage>
</organism>